<protein>
    <submittedName>
        <fullName evidence="1">Uncharacterized protein</fullName>
    </submittedName>
</protein>
<accession>A0A1H7Y711</accession>
<reference evidence="2" key="1">
    <citation type="submission" date="2016-10" db="EMBL/GenBank/DDBJ databases">
        <authorList>
            <person name="Varghese N."/>
            <person name="Submissions S."/>
        </authorList>
    </citation>
    <scope>NUCLEOTIDE SEQUENCE [LARGE SCALE GENOMIC DNA]</scope>
    <source>
        <strain evidence="2">LMG 26383,CCUG 61248,R- 45681</strain>
    </source>
</reference>
<keyword evidence="2" id="KW-1185">Reference proteome</keyword>
<evidence type="ECO:0000313" key="2">
    <source>
        <dbReference type="Proteomes" id="UP000199664"/>
    </source>
</evidence>
<dbReference type="EMBL" id="FOAN01000011">
    <property type="protein sequence ID" value="SEM41127.1"/>
    <property type="molecule type" value="Genomic_DNA"/>
</dbReference>
<name>A0A1H7Y711_9HYPH</name>
<dbReference type="AlphaFoldDB" id="A0A1H7Y711"/>
<dbReference type="Proteomes" id="UP000199664">
    <property type="component" value="Unassembled WGS sequence"/>
</dbReference>
<evidence type="ECO:0000313" key="1">
    <source>
        <dbReference type="EMBL" id="SEM41127.1"/>
    </source>
</evidence>
<proteinExistence type="predicted"/>
<dbReference type="STRING" id="1036779.SAMN04515666_11132"/>
<gene>
    <name evidence="1" type="ORF">SAMN04515666_11132</name>
</gene>
<organism evidence="1 2">
    <name type="scientific">Bosea lupini</name>
    <dbReference type="NCBI Taxonomy" id="1036779"/>
    <lineage>
        <taxon>Bacteria</taxon>
        <taxon>Pseudomonadati</taxon>
        <taxon>Pseudomonadota</taxon>
        <taxon>Alphaproteobacteria</taxon>
        <taxon>Hyphomicrobiales</taxon>
        <taxon>Boseaceae</taxon>
        <taxon>Bosea</taxon>
    </lineage>
</organism>
<sequence length="57" mass="6560">MAFNMLNPVFDAVLPEQGSKSENYPKARRGVSIRLQNSFDPDIRQRSIEDQLPKLLK</sequence>